<evidence type="ECO:0000259" key="2">
    <source>
        <dbReference type="Pfam" id="PF13229"/>
    </source>
</evidence>
<keyword evidence="1" id="KW-0732">Signal</keyword>
<dbReference type="PANTHER" id="PTHR36453:SF1">
    <property type="entry name" value="RIGHT HANDED BETA HELIX DOMAIN-CONTAINING PROTEIN"/>
    <property type="match status" value="1"/>
</dbReference>
<keyword evidence="5" id="KW-1185">Reference proteome</keyword>
<dbReference type="InterPro" id="IPR053868">
    <property type="entry name" value="Pel9A-like_beta_helix"/>
</dbReference>
<accession>A0A6C2UHH3</accession>
<dbReference type="InterPro" id="IPR039448">
    <property type="entry name" value="Beta_helix"/>
</dbReference>
<dbReference type="Proteomes" id="UP000346198">
    <property type="component" value="Unassembled WGS sequence"/>
</dbReference>
<evidence type="ECO:0000313" key="4">
    <source>
        <dbReference type="EMBL" id="VGO19640.1"/>
    </source>
</evidence>
<dbReference type="InterPro" id="IPR011050">
    <property type="entry name" value="Pectin_lyase_fold/virulence"/>
</dbReference>
<protein>
    <recommendedName>
        <fullName evidence="6">Right handed beta helix domain-containing protein</fullName>
    </recommendedName>
</protein>
<proteinExistence type="predicted"/>
<dbReference type="InterPro" id="IPR012334">
    <property type="entry name" value="Pectin_lyas_fold"/>
</dbReference>
<evidence type="ECO:0000313" key="5">
    <source>
        <dbReference type="Proteomes" id="UP000346198"/>
    </source>
</evidence>
<organism evidence="4 5">
    <name type="scientific">Pontiella sulfatireligans</name>
    <dbReference type="NCBI Taxonomy" id="2750658"/>
    <lineage>
        <taxon>Bacteria</taxon>
        <taxon>Pseudomonadati</taxon>
        <taxon>Kiritimatiellota</taxon>
        <taxon>Kiritimatiellia</taxon>
        <taxon>Kiritimatiellales</taxon>
        <taxon>Pontiellaceae</taxon>
        <taxon>Pontiella</taxon>
    </lineage>
</organism>
<dbReference type="Pfam" id="PF13229">
    <property type="entry name" value="Beta_helix"/>
    <property type="match status" value="1"/>
</dbReference>
<name>A0A6C2UHH3_9BACT</name>
<sequence length="730" mass="81315">MGMNLKPITILTSLLLAALLAPATDANTYTISPDGSDSNPGTTEKPFRTIAKAAALLNPGDSCFIQAGTYREEIVLRKSGTREAPVRVVGATHADGSPAVILDGTEPMDGEWKKEKINGVLAFSIPCEQPTTQLFYKGRMMAEARWPDQPFSRIWDRTTWADSEKGSKQDLMVCSALAKTGVDWTGAMATLNVGQQFQTWSRIVTSHEKGSTSFIYNLAIRTNNDLSEGPTWWDDSFYLRGKIEALTTPEEWFHNGERLYFIPPDGRTPKAGVVAIKTRTFGIEGKGVDHIEISGLRFFGCTFRFQNSDFLTIENCRILYPNYAPILTDTLPKGESAPIPQTMIRGNDNIVRKVGIAYGNTAGISLTGSRNRIENCVIHDFCWEGNLHHPAISIRSIGKSASDSTVSRCTIYNSGNMGIWHLNANNTIEYNEVYNTGLACKDIAAIQTGSPNTSGSVVHHNWAHDSRGKGIRGDDQTRGLTFHHNVIWNCDEGMILKGEDNLCYNNTIIGTNGHGCLIIPTRAEPRKWWAKTKFLDQQNTRSTFRNNLVETIAYRYDPLPQNKKIARNVETHAVAKLLRNPEKQDFRPLAKIDTGAYEFGKPMWTAGADWKNDPIGIDFVINATPARSWEIAGKSKKSSIQLPARIRNSNLSKLSKTKLQDLYDDCWTGAEVETRKKLIYQKNQLPDGSAKQKMLQKKVAALHRQVNDRLRERAGEVLAGSELTLFLEIK</sequence>
<dbReference type="PANTHER" id="PTHR36453">
    <property type="entry name" value="SECRETED PROTEIN-RELATED"/>
    <property type="match status" value="1"/>
</dbReference>
<dbReference type="InterPro" id="IPR006626">
    <property type="entry name" value="PbH1"/>
</dbReference>
<dbReference type="Pfam" id="PF22842">
    <property type="entry name" value="Pel9A-like_beta_helix"/>
    <property type="match status" value="1"/>
</dbReference>
<dbReference type="SMART" id="SM00710">
    <property type="entry name" value="PbH1"/>
    <property type="match status" value="5"/>
</dbReference>
<feature type="signal peptide" evidence="1">
    <location>
        <begin position="1"/>
        <end position="26"/>
    </location>
</feature>
<reference evidence="4 5" key="1">
    <citation type="submission" date="2019-04" db="EMBL/GenBank/DDBJ databases">
        <authorList>
            <person name="Van Vliet M D."/>
        </authorList>
    </citation>
    <scope>NUCLEOTIDE SEQUENCE [LARGE SCALE GENOMIC DNA]</scope>
    <source>
        <strain evidence="4 5">F21</strain>
    </source>
</reference>
<feature type="chain" id="PRO_5025693143" description="Right handed beta helix domain-containing protein" evidence="1">
    <location>
        <begin position="27"/>
        <end position="730"/>
    </location>
</feature>
<gene>
    <name evidence="4" type="ORF">SCARR_01699</name>
</gene>
<dbReference type="Gene3D" id="2.160.20.10">
    <property type="entry name" value="Single-stranded right-handed beta-helix, Pectin lyase-like"/>
    <property type="match status" value="2"/>
</dbReference>
<evidence type="ECO:0000259" key="3">
    <source>
        <dbReference type="Pfam" id="PF22842"/>
    </source>
</evidence>
<dbReference type="SUPFAM" id="SSF51126">
    <property type="entry name" value="Pectin lyase-like"/>
    <property type="match status" value="1"/>
</dbReference>
<evidence type="ECO:0008006" key="6">
    <source>
        <dbReference type="Google" id="ProtNLM"/>
    </source>
</evidence>
<dbReference type="EMBL" id="CAAHFH010000001">
    <property type="protein sequence ID" value="VGO19640.1"/>
    <property type="molecule type" value="Genomic_DNA"/>
</dbReference>
<feature type="domain" description="Right handed beta helix" evidence="2">
    <location>
        <begin position="344"/>
        <end position="508"/>
    </location>
</feature>
<dbReference type="AlphaFoldDB" id="A0A6C2UHH3"/>
<evidence type="ECO:0000256" key="1">
    <source>
        <dbReference type="SAM" id="SignalP"/>
    </source>
</evidence>
<feature type="domain" description="Pel9A-like right handed beta-helix region" evidence="3">
    <location>
        <begin position="22"/>
        <end position="70"/>
    </location>
</feature>